<name>A0A515CW34_SERLI</name>
<dbReference type="Gene3D" id="3.40.50.1110">
    <property type="entry name" value="SGNH hydrolase"/>
    <property type="match status" value="1"/>
</dbReference>
<keyword evidence="2" id="KW-0378">Hydrolase</keyword>
<evidence type="ECO:0000259" key="1">
    <source>
        <dbReference type="Pfam" id="PF13472"/>
    </source>
</evidence>
<dbReference type="InterPro" id="IPR036514">
    <property type="entry name" value="SGNH_hydro_sf"/>
</dbReference>
<reference evidence="2 3" key="1">
    <citation type="submission" date="2018-11" db="EMBL/GenBank/DDBJ databases">
        <title>The first complete genome of Serratia liquefaciens isolated from metalophyte plant revel distinctness adaptive mechanisms in an extreme habitat.</title>
        <authorList>
            <person name="Caneschi W.L."/>
            <person name="Sanchez A.B."/>
            <person name="Felestrino E.B."/>
            <person name="Assis R.A.B."/>
            <person name="Lemes C.G.C."/>
            <person name="Cordeiro I.F."/>
            <person name="Fonseca N.P."/>
            <person name="Villa M."/>
            <person name="Vieira I.T."/>
            <person name="Moraes L.A."/>
            <person name="Kamino L.H.Y."/>
            <person name="do Carmo F."/>
            <person name="Garcia C.M."/>
            <person name="Almeida N.F."/>
            <person name="Silva R.S."/>
            <person name="Ferro J.A."/>
            <person name="Ferro M.I.T."/>
            <person name="Varani A.M."/>
            <person name="Ferreira R.M."/>
            <person name="dos Santos V.L."/>
            <person name="Silva U.C."/>
            <person name="Setubal J.C."/>
            <person name="Moreira L.M."/>
        </authorList>
    </citation>
    <scope>NUCLEOTIDE SEQUENCE [LARGE SCALE GENOMIC DNA]</scope>
    <source>
        <strain evidence="2 3">FG3</strain>
    </source>
</reference>
<organism evidence="2 3">
    <name type="scientific">Serratia liquefaciens</name>
    <dbReference type="NCBI Taxonomy" id="614"/>
    <lineage>
        <taxon>Bacteria</taxon>
        <taxon>Pseudomonadati</taxon>
        <taxon>Pseudomonadota</taxon>
        <taxon>Gammaproteobacteria</taxon>
        <taxon>Enterobacterales</taxon>
        <taxon>Yersiniaceae</taxon>
        <taxon>Serratia</taxon>
    </lineage>
</organism>
<dbReference type="GO" id="GO:0004622">
    <property type="term" value="F:phosphatidylcholine lysophospholipase activity"/>
    <property type="evidence" value="ECO:0007669"/>
    <property type="project" value="TreeGrafter"/>
</dbReference>
<dbReference type="RefSeq" id="WP_142815300.1">
    <property type="nucleotide sequence ID" value="NZ_CP033893.1"/>
</dbReference>
<feature type="domain" description="SGNH hydrolase-type esterase" evidence="1">
    <location>
        <begin position="436"/>
        <end position="571"/>
    </location>
</feature>
<dbReference type="PANTHER" id="PTHR30383:SF5">
    <property type="entry name" value="SGNH HYDROLASE-TYPE ESTERASE DOMAIN-CONTAINING PROTEIN"/>
    <property type="match status" value="1"/>
</dbReference>
<proteinExistence type="predicted"/>
<dbReference type="EMBL" id="CP033893">
    <property type="protein sequence ID" value="QDL32367.1"/>
    <property type="molecule type" value="Genomic_DNA"/>
</dbReference>
<dbReference type="Pfam" id="PF13472">
    <property type="entry name" value="Lipase_GDSL_2"/>
    <property type="match status" value="1"/>
</dbReference>
<accession>A0A515CW34</accession>
<dbReference type="AlphaFoldDB" id="A0A515CW34"/>
<dbReference type="SUPFAM" id="SSF52266">
    <property type="entry name" value="SGNH hydrolase"/>
    <property type="match status" value="1"/>
</dbReference>
<gene>
    <name evidence="2" type="ORF">EGO53_11415</name>
</gene>
<dbReference type="Gene3D" id="2.60.120.1360">
    <property type="match status" value="1"/>
</dbReference>
<dbReference type="Proteomes" id="UP000317572">
    <property type="component" value="Chromosome"/>
</dbReference>
<evidence type="ECO:0000313" key="3">
    <source>
        <dbReference type="Proteomes" id="UP000317572"/>
    </source>
</evidence>
<dbReference type="InterPro" id="IPR051532">
    <property type="entry name" value="Ester_Hydrolysis_Enzymes"/>
</dbReference>
<sequence>MATTPTTNQVPSEDVRDLKFNSGKIDEFASSNNEFYTDRKGVQRYTVAGLNNKVSGMEPVKTYTITPSDPDGTIAGLAGTPNGEMFRVALGAGKGFKYYLNDNGSAVEKASTPGDDVVLQLASRIKEVPLDLNEETTYPVIGKDGVTPLYIEKNKIAGLGLSDGLHKDIKQNIGNALLSSQEGVLNDQNVWPSLTRDGSTYAWFEGKNLCVYDITLKNPDAFNLSQAKAFTPLITNGKSLYRWRAARSTLDTGGNTRKKALCMGDSHMDFSTIPQALANWMYGLYGKSADGWASVCGPVSGRDMYLNDMTFTFTGFTAWSIGGPDNETAPYGCGIDGYCIYTSGTDATAKLSNFDGTRITICHRDSGSFRYRIDSGGWVTVTTTGTGNKSKTEIIGLPAGMHSIDIDTTTNTDVVAVYGFYVKNWDKKGIELHKCGHAGARGIQFLNKISPHIPYFAQEINPDLVIISLGTNDYRNSTSNIVNYIAGINSIVAAFRSVSPTVGFVFVAPPDTNGVPASAATPLASFIKAARVYAVANNIEFVDLHAMMSDWATENSLGMFVDDLHMNDAGAAGLLNIMKDKII</sequence>
<dbReference type="CDD" id="cd00229">
    <property type="entry name" value="SGNH_hydrolase"/>
    <property type="match status" value="1"/>
</dbReference>
<protein>
    <submittedName>
        <fullName evidence="2">SGNH/GDSL hydrolase family protein</fullName>
    </submittedName>
</protein>
<evidence type="ECO:0000313" key="2">
    <source>
        <dbReference type="EMBL" id="QDL32367.1"/>
    </source>
</evidence>
<dbReference type="PANTHER" id="PTHR30383">
    <property type="entry name" value="THIOESTERASE 1/PROTEASE 1/LYSOPHOSPHOLIPASE L1"/>
    <property type="match status" value="1"/>
</dbReference>
<dbReference type="InterPro" id="IPR013830">
    <property type="entry name" value="SGNH_hydro"/>
</dbReference>